<feature type="domain" description="SLC12A transporter C-terminal" evidence="9">
    <location>
        <begin position="459"/>
        <end position="877"/>
    </location>
</feature>
<feature type="domain" description="Amino acid permease/ SLC12A" evidence="8">
    <location>
        <begin position="7"/>
        <end position="450"/>
    </location>
</feature>
<evidence type="ECO:0000313" key="10">
    <source>
        <dbReference type="EMBL" id="VDD92997.1"/>
    </source>
</evidence>
<evidence type="ECO:0000313" key="11">
    <source>
        <dbReference type="Proteomes" id="UP000274131"/>
    </source>
</evidence>
<dbReference type="GO" id="GO:0055078">
    <property type="term" value="P:sodium ion homeostasis"/>
    <property type="evidence" value="ECO:0007669"/>
    <property type="project" value="TreeGrafter"/>
</dbReference>
<dbReference type="InterPro" id="IPR018491">
    <property type="entry name" value="SLC12_C"/>
</dbReference>
<accession>A0A0N4VCG9</accession>
<feature type="transmembrane region" description="Helical" evidence="6">
    <location>
        <begin position="332"/>
        <end position="352"/>
    </location>
</feature>
<protein>
    <submittedName>
        <fullName evidence="12">Solute carrier family 12 member 2</fullName>
    </submittedName>
</protein>
<dbReference type="EMBL" id="UXUI01009070">
    <property type="protein sequence ID" value="VDD92997.1"/>
    <property type="molecule type" value="Genomic_DNA"/>
</dbReference>
<evidence type="ECO:0000259" key="8">
    <source>
        <dbReference type="Pfam" id="PF00324"/>
    </source>
</evidence>
<evidence type="ECO:0000256" key="3">
    <source>
        <dbReference type="ARBA" id="ARBA00022989"/>
    </source>
</evidence>
<feature type="transmembrane region" description="Helical" evidence="6">
    <location>
        <begin position="110"/>
        <end position="131"/>
    </location>
</feature>
<feature type="transmembrane region" description="Helical" evidence="6">
    <location>
        <begin position="189"/>
        <end position="208"/>
    </location>
</feature>
<evidence type="ECO:0000256" key="4">
    <source>
        <dbReference type="ARBA" id="ARBA00023136"/>
    </source>
</evidence>
<evidence type="ECO:0000313" key="12">
    <source>
        <dbReference type="WBParaSite" id="EVEC_0000826401-mRNA-1"/>
    </source>
</evidence>
<feature type="chain" id="PRO_5043122825" evidence="7">
    <location>
        <begin position="27"/>
        <end position="877"/>
    </location>
</feature>
<keyword evidence="7" id="KW-0732">Signal</keyword>
<dbReference type="Gene3D" id="1.20.1740.10">
    <property type="entry name" value="Amino acid/polyamine transporter I"/>
    <property type="match status" value="1"/>
</dbReference>
<evidence type="ECO:0000256" key="7">
    <source>
        <dbReference type="SAM" id="SignalP"/>
    </source>
</evidence>
<keyword evidence="2 6" id="KW-0812">Transmembrane</keyword>
<evidence type="ECO:0000256" key="5">
    <source>
        <dbReference type="SAM" id="MobiDB-lite"/>
    </source>
</evidence>
<dbReference type="OrthoDB" id="2020542at2759"/>
<name>A0A0N4VCG9_ENTVE</name>
<keyword evidence="11" id="KW-1185">Reference proteome</keyword>
<feature type="signal peptide" evidence="7">
    <location>
        <begin position="1"/>
        <end position="26"/>
    </location>
</feature>
<dbReference type="PANTHER" id="PTHR11827">
    <property type="entry name" value="SOLUTE CARRIER FAMILY 12, CATION COTRANSPORTERS"/>
    <property type="match status" value="1"/>
</dbReference>
<dbReference type="GO" id="GO:0006884">
    <property type="term" value="P:cell volume homeostasis"/>
    <property type="evidence" value="ECO:0007669"/>
    <property type="project" value="TreeGrafter"/>
</dbReference>
<dbReference type="AlphaFoldDB" id="A0A0N4VCG9"/>
<dbReference type="InterPro" id="IPR004841">
    <property type="entry name" value="AA-permease/SLC12A_dom"/>
</dbReference>
<feature type="transmembrane region" description="Helical" evidence="6">
    <location>
        <begin position="310"/>
        <end position="326"/>
    </location>
</feature>
<evidence type="ECO:0000256" key="1">
    <source>
        <dbReference type="ARBA" id="ARBA00004141"/>
    </source>
</evidence>
<evidence type="ECO:0000256" key="6">
    <source>
        <dbReference type="SAM" id="Phobius"/>
    </source>
</evidence>
<dbReference type="GO" id="GO:1990573">
    <property type="term" value="P:potassium ion import across plasma membrane"/>
    <property type="evidence" value="ECO:0007669"/>
    <property type="project" value="TreeGrafter"/>
</dbReference>
<comment type="subcellular location">
    <subcellularLocation>
        <location evidence="1">Membrane</location>
        <topology evidence="1">Multi-pass membrane protein</topology>
    </subcellularLocation>
</comment>
<sequence length="877" mass="97259">MVVGLCVIGVSFVVAILTAISMSAIATNGEVKGGGCYYLISRSLGPEFGGSIGLIFYFANTVNASMNCVGLAEAIVYTLNEYDLQLIDVLCLMLQCIIFIGTDFESKTQIFLLVCLIVSLLAHILGTFMAPSQFQRATAKENLYPDFRNGETFITVFGIYFPAMTGIMAGTNMSGDLKDPSKSIPKGTIFAIIITTIIYTSAMVLPTITTVRDASGFSAPVFNNYTKAFIPPSCAANRTCTYGLANDYQLMHLQSIYGPLVIMGIYASTLSSASGCLIGAPRVFQALCGDNIYPYLQFFHKGHGSNNDPFRAYFLTFAIAAAIIGIGDLNMISMIITNFFLAAFAITNFACFDATQAKSPGFRPGFRFYNKWLSLFGSVLCIIIMFVLSWMTALVTFGIFVLLFIYIRTQKSDINWGSSTQANSYRNALMALLKLSQIEEHVKNYRPQLLVLTGNPFARQALVDFAYAISKGQNLMICGHVVPYPPSVAATACIKKLNTGLTHWLNEHSIKAFYCAVANRSLKSGVQSLIQTVGLGKMQPNILLMGFKTTWLSKLETAMDEVKDYIGVITDAFESDMSICVFRNGNEGLDHSVNLVSSQDYFILKLPDLMLSDPQSSLSDDLSRGASHRAHRPTAPTKVGKPRLRPCRSAENISHLHSMSPRHASIASALSLLKDPGAKGLTQRRTRFGTRVKDGTIDVWWLYDDGGLTLLIPYLLSSHASYLQGAKMRVFTITHNPSIVEEEREKLESLLKKFRINFEEAEVLCDEDEKPLYPETEAEHEEFMAVLRKKVPDCILRMSETRTQRMMRSRELLLEYSSHSSLVIVCVTREFFRTMPIAKKTILGSPVYLMWLDFLSKDLPPTLLVRGNQTTVLTFYS</sequence>
<evidence type="ECO:0000259" key="9">
    <source>
        <dbReference type="Pfam" id="PF03522"/>
    </source>
</evidence>
<dbReference type="Pfam" id="PF00324">
    <property type="entry name" value="AA_permease"/>
    <property type="match status" value="1"/>
</dbReference>
<dbReference type="GO" id="GO:0055075">
    <property type="term" value="P:potassium ion homeostasis"/>
    <property type="evidence" value="ECO:0007669"/>
    <property type="project" value="TreeGrafter"/>
</dbReference>
<dbReference type="GO" id="GO:0008511">
    <property type="term" value="F:sodium:potassium:chloride symporter activity"/>
    <property type="evidence" value="ECO:0007669"/>
    <property type="project" value="TreeGrafter"/>
</dbReference>
<feature type="transmembrane region" description="Helical" evidence="6">
    <location>
        <begin position="152"/>
        <end position="169"/>
    </location>
</feature>
<proteinExistence type="predicted"/>
<keyword evidence="4 6" id="KW-0472">Membrane</keyword>
<evidence type="ECO:0000256" key="2">
    <source>
        <dbReference type="ARBA" id="ARBA00022692"/>
    </source>
</evidence>
<keyword evidence="3 6" id="KW-1133">Transmembrane helix</keyword>
<feature type="region of interest" description="Disordered" evidence="5">
    <location>
        <begin position="617"/>
        <end position="643"/>
    </location>
</feature>
<dbReference type="Proteomes" id="UP000274131">
    <property type="component" value="Unassembled WGS sequence"/>
</dbReference>
<dbReference type="InterPro" id="IPR004842">
    <property type="entry name" value="SLC12A_fam"/>
</dbReference>
<dbReference type="PANTHER" id="PTHR11827:SF103">
    <property type="entry name" value="SODIUM CHLORIDE COTRANSPORTER 69, ISOFORM E"/>
    <property type="match status" value="1"/>
</dbReference>
<dbReference type="Pfam" id="PF03522">
    <property type="entry name" value="SLC12"/>
    <property type="match status" value="1"/>
</dbReference>
<reference evidence="12" key="1">
    <citation type="submission" date="2017-02" db="UniProtKB">
        <authorList>
            <consortium name="WormBaseParasite"/>
        </authorList>
    </citation>
    <scope>IDENTIFICATION</scope>
</reference>
<organism evidence="12">
    <name type="scientific">Enterobius vermicularis</name>
    <name type="common">Human pinworm</name>
    <dbReference type="NCBI Taxonomy" id="51028"/>
    <lineage>
        <taxon>Eukaryota</taxon>
        <taxon>Metazoa</taxon>
        <taxon>Ecdysozoa</taxon>
        <taxon>Nematoda</taxon>
        <taxon>Chromadorea</taxon>
        <taxon>Rhabditida</taxon>
        <taxon>Spirurina</taxon>
        <taxon>Oxyuridomorpha</taxon>
        <taxon>Oxyuroidea</taxon>
        <taxon>Oxyuridae</taxon>
        <taxon>Enterobius</taxon>
    </lineage>
</organism>
<dbReference type="WBParaSite" id="EVEC_0000826401-mRNA-1">
    <property type="protein sequence ID" value="EVEC_0000826401-mRNA-1"/>
    <property type="gene ID" value="EVEC_0000826401"/>
</dbReference>
<feature type="transmembrane region" description="Helical" evidence="6">
    <location>
        <begin position="373"/>
        <end position="406"/>
    </location>
</feature>
<reference evidence="10 11" key="2">
    <citation type="submission" date="2018-10" db="EMBL/GenBank/DDBJ databases">
        <authorList>
            <consortium name="Pathogen Informatics"/>
        </authorList>
    </citation>
    <scope>NUCLEOTIDE SEQUENCE [LARGE SCALE GENOMIC DNA]</scope>
</reference>
<gene>
    <name evidence="10" type="ORF">EVEC_LOCUS7748</name>
</gene>
<dbReference type="GO" id="GO:0016020">
    <property type="term" value="C:membrane"/>
    <property type="evidence" value="ECO:0007669"/>
    <property type="project" value="UniProtKB-SubCell"/>
</dbReference>
<dbReference type="GO" id="GO:0055064">
    <property type="term" value="P:chloride ion homeostasis"/>
    <property type="evidence" value="ECO:0007669"/>
    <property type="project" value="TreeGrafter"/>
</dbReference>
<dbReference type="STRING" id="51028.A0A0N4VCG9"/>